<feature type="domain" description="DUF4136" evidence="2">
    <location>
        <begin position="21"/>
        <end position="174"/>
    </location>
</feature>
<accession>A0ABT6XBM6</accession>
<gene>
    <name evidence="3" type="ORF">QLQ15_00130</name>
</gene>
<evidence type="ECO:0000313" key="4">
    <source>
        <dbReference type="Proteomes" id="UP001321580"/>
    </source>
</evidence>
<dbReference type="EMBL" id="JASGBI010000001">
    <property type="protein sequence ID" value="MDI9237318.1"/>
    <property type="molecule type" value="Genomic_DNA"/>
</dbReference>
<dbReference type="Pfam" id="PF13590">
    <property type="entry name" value="DUF4136"/>
    <property type="match status" value="1"/>
</dbReference>
<evidence type="ECO:0000256" key="1">
    <source>
        <dbReference type="SAM" id="SignalP"/>
    </source>
</evidence>
<dbReference type="Proteomes" id="UP001321580">
    <property type="component" value="Unassembled WGS sequence"/>
</dbReference>
<dbReference type="Gene3D" id="3.30.160.670">
    <property type="match status" value="1"/>
</dbReference>
<protein>
    <submittedName>
        <fullName evidence="3">DUF4136 domain-containing protein</fullName>
    </submittedName>
</protein>
<comment type="caution">
    <text evidence="3">The sequence shown here is derived from an EMBL/GenBank/DDBJ whole genome shotgun (WGS) entry which is preliminary data.</text>
</comment>
<feature type="chain" id="PRO_5046626908" evidence="1">
    <location>
        <begin position="18"/>
        <end position="175"/>
    </location>
</feature>
<evidence type="ECO:0000259" key="2">
    <source>
        <dbReference type="Pfam" id="PF13590"/>
    </source>
</evidence>
<feature type="signal peptide" evidence="1">
    <location>
        <begin position="1"/>
        <end position="17"/>
    </location>
</feature>
<evidence type="ECO:0000313" key="3">
    <source>
        <dbReference type="EMBL" id="MDI9237318.1"/>
    </source>
</evidence>
<reference evidence="3 4" key="1">
    <citation type="submission" date="2023-05" db="EMBL/GenBank/DDBJ databases">
        <title>Lysobacter sp. strain LF1 Genome sequencing and assembly.</title>
        <authorList>
            <person name="Jung Y."/>
        </authorList>
    </citation>
    <scope>NUCLEOTIDE SEQUENCE [LARGE SCALE GENOMIC DNA]</scope>
    <source>
        <strain evidence="3 4">LF1</strain>
    </source>
</reference>
<proteinExistence type="predicted"/>
<keyword evidence="4" id="KW-1185">Reference proteome</keyword>
<dbReference type="RefSeq" id="WP_283210846.1">
    <property type="nucleotide sequence ID" value="NZ_JASGBI010000001.1"/>
</dbReference>
<name>A0ABT6XBM6_9GAMM</name>
<organism evidence="3 4">
    <name type="scientific">Lysobacter stagni</name>
    <dbReference type="NCBI Taxonomy" id="3045172"/>
    <lineage>
        <taxon>Bacteria</taxon>
        <taxon>Pseudomonadati</taxon>
        <taxon>Pseudomonadota</taxon>
        <taxon>Gammaproteobacteria</taxon>
        <taxon>Lysobacterales</taxon>
        <taxon>Lysobacteraceae</taxon>
        <taxon>Lysobacter</taxon>
    </lineage>
</organism>
<dbReference type="InterPro" id="IPR025411">
    <property type="entry name" value="DUF4136"/>
</dbReference>
<sequence>MKGILLLALLFPVMATAAPKVTVDRDPAADFSAYKTYYWALKPQGGSPLVDERIVDNIDAQLKAKGWTLAEQGDVAVAAHVSTSQKQSLDTFYTGTPLGGWGWRGGWGVGGMGMGTATTSVHNYEVGTLIVDMFDSKQQKAIWRGTATETVSSSPAKVDKAVDQAVTKMFAKFPQ</sequence>
<keyword evidence="1" id="KW-0732">Signal</keyword>